<keyword evidence="3" id="KW-1185">Reference proteome</keyword>
<accession>A0AAV1JQN4</accession>
<name>A0AAV1JQN4_9NEOP</name>
<evidence type="ECO:0000313" key="2">
    <source>
        <dbReference type="EMBL" id="CAK1551647.1"/>
    </source>
</evidence>
<reference evidence="2 3" key="1">
    <citation type="submission" date="2023-11" db="EMBL/GenBank/DDBJ databases">
        <authorList>
            <person name="Okamura Y."/>
        </authorList>
    </citation>
    <scope>NUCLEOTIDE SEQUENCE [LARGE SCALE GENOMIC DNA]</scope>
</reference>
<evidence type="ECO:0000313" key="3">
    <source>
        <dbReference type="Proteomes" id="UP001497472"/>
    </source>
</evidence>
<dbReference type="AlphaFoldDB" id="A0AAV1JQN4"/>
<gene>
    <name evidence="2" type="ORF">LNINA_LOCUS10768</name>
</gene>
<dbReference type="Gene3D" id="3.40.50.150">
    <property type="entry name" value="Vaccinia Virus protein VP39"/>
    <property type="match status" value="1"/>
</dbReference>
<sequence>MPCYNPNALWVALSEYGEGNLFSVYPKLFAELLLQEDAARLEGDTSEAERLVLPSDREWRLTQYFNLVAMQKILDRNEQVCFVRDDETVEAGLGENNAVKDDNEVAEPPEEWAPWSLVVATKNPNAPPPVAIKTAPGPAWDIGQVLKAARILCKPPMDVDFIDEQEMRCVYSLIYDVFRYKTILDQAIEDIDFFGDYPEFGEHRHTTWLFLMELARRRWVARPRGEMERARNLLNEAGQPFKAVENAVWDERVHFAAAIARIRIKNKAFSLSELLPPHLREEKISACVNKESVTGWVNTFKAKKVALLVKKLQELGYSYSNSRQLCAGEYRFDRVCPRFITLRPPGNISIGQTELVKEGIIVLQEREFCEGASTLCRALRANSLRGVVAQTHASSPRCSAYLAAQLRELAAVLKAQTPAAPVTPELGKLVVFGAGDKVESYVCALRELGIDASEAPHSSSPVCVLGDAVYSDTPIVVSALDGVVAALATPPNSYSAVTDPIDLVCGRGGDLAMLEILTESEIDSKGKARVQSILEEQKKTLKSLLSKPQIQLILYETHSALEAENEAQVSRAVAEANRLARERHALLRRKHRDHTHVSLCSISTLVIIDILFHAIPNSQTPKSKEGAETMVTDSCTTLDQTTARTDMEKLDTSDDTSCDQSPKRPMSSPPTTARNRSGSRELLLKKRAESADVSFRPGVSKARPIPEMDVPENDNVPRDPDKDSPNVFVPSCDLFEIQALPNLGNGLDINYILDRDGCYLGLIQRKEITRLDAKYMIRVAEERGLFGQNAPSQVVKKKKNEPATAAPKRRRRKNSFEVDRVAAPTYASLSRSLRRSSAPAPFSPGVIPAPSEERRVCSRHERRHAAAATYTSTACSCDAKHRHAQTRRASADATPAGVMRTGIPPCRQPFPLVVHDLRLKSIVHKVIV</sequence>
<dbReference type="InterPro" id="IPR042620">
    <property type="entry name" value="NSUN7"/>
</dbReference>
<evidence type="ECO:0000256" key="1">
    <source>
        <dbReference type="SAM" id="MobiDB-lite"/>
    </source>
</evidence>
<feature type="region of interest" description="Disordered" evidence="1">
    <location>
        <begin position="638"/>
        <end position="722"/>
    </location>
</feature>
<protein>
    <submittedName>
        <fullName evidence="2">Uncharacterized protein</fullName>
    </submittedName>
</protein>
<feature type="compositionally biased region" description="Basic and acidic residues" evidence="1">
    <location>
        <begin position="678"/>
        <end position="690"/>
    </location>
</feature>
<dbReference type="PANTHER" id="PTHR14663:SF2">
    <property type="entry name" value="METHYLTRANSFERASE NSUN7-RELATED"/>
    <property type="match status" value="1"/>
</dbReference>
<feature type="compositionally biased region" description="Low complexity" evidence="1">
    <location>
        <begin position="830"/>
        <end position="844"/>
    </location>
</feature>
<feature type="region of interest" description="Disordered" evidence="1">
    <location>
        <begin position="830"/>
        <end position="854"/>
    </location>
</feature>
<feature type="region of interest" description="Disordered" evidence="1">
    <location>
        <begin position="790"/>
        <end position="817"/>
    </location>
</feature>
<dbReference type="PANTHER" id="PTHR14663">
    <property type="entry name" value="METHYLTRANSFERASE NSUN7-RELATED"/>
    <property type="match status" value="1"/>
</dbReference>
<dbReference type="EMBL" id="CAVLEF010000132">
    <property type="protein sequence ID" value="CAK1551647.1"/>
    <property type="molecule type" value="Genomic_DNA"/>
</dbReference>
<comment type="caution">
    <text evidence="2">The sequence shown here is derived from an EMBL/GenBank/DDBJ whole genome shotgun (WGS) entry which is preliminary data.</text>
</comment>
<proteinExistence type="predicted"/>
<organism evidence="2 3">
    <name type="scientific">Leptosia nina</name>
    <dbReference type="NCBI Taxonomy" id="320188"/>
    <lineage>
        <taxon>Eukaryota</taxon>
        <taxon>Metazoa</taxon>
        <taxon>Ecdysozoa</taxon>
        <taxon>Arthropoda</taxon>
        <taxon>Hexapoda</taxon>
        <taxon>Insecta</taxon>
        <taxon>Pterygota</taxon>
        <taxon>Neoptera</taxon>
        <taxon>Endopterygota</taxon>
        <taxon>Lepidoptera</taxon>
        <taxon>Glossata</taxon>
        <taxon>Ditrysia</taxon>
        <taxon>Papilionoidea</taxon>
        <taxon>Pieridae</taxon>
        <taxon>Pierinae</taxon>
        <taxon>Leptosia</taxon>
    </lineage>
</organism>
<dbReference type="Proteomes" id="UP001497472">
    <property type="component" value="Unassembled WGS sequence"/>
</dbReference>
<dbReference type="InterPro" id="IPR029063">
    <property type="entry name" value="SAM-dependent_MTases_sf"/>
</dbReference>